<dbReference type="EC" id="3.2.1.26" evidence="3 8"/>
<dbReference type="GO" id="GO:0005737">
    <property type="term" value="C:cytoplasm"/>
    <property type="evidence" value="ECO:0007669"/>
    <property type="project" value="UniProtKB-SubCell"/>
</dbReference>
<dbReference type="SUPFAM" id="SSF75005">
    <property type="entry name" value="Arabinanase/levansucrase/invertase"/>
    <property type="match status" value="1"/>
</dbReference>
<dbReference type="AlphaFoldDB" id="A0A1W6WI01"/>
<comment type="subcellular location">
    <subcellularLocation>
        <location evidence="9">Cytoplasm</location>
    </subcellularLocation>
</comment>
<dbReference type="InterPro" id="IPR023296">
    <property type="entry name" value="Glyco_hydro_beta-prop_sf"/>
</dbReference>
<dbReference type="SUPFAM" id="SSF49899">
    <property type="entry name" value="Concanavalin A-like lectins/glucanases"/>
    <property type="match status" value="1"/>
</dbReference>
<evidence type="ECO:0000256" key="7">
    <source>
        <dbReference type="ARBA" id="ARBA00033367"/>
    </source>
</evidence>
<comment type="function">
    <text evidence="9">Enables the bacterium to metabolize sucrose as a sole carbon source.</text>
</comment>
<evidence type="ECO:0000256" key="2">
    <source>
        <dbReference type="ARBA" id="ARBA00009902"/>
    </source>
</evidence>
<dbReference type="InterPro" id="IPR013320">
    <property type="entry name" value="ConA-like_dom_sf"/>
</dbReference>
<dbReference type="InterPro" id="IPR051214">
    <property type="entry name" value="GH32_Enzymes"/>
</dbReference>
<dbReference type="InterPro" id="IPR013189">
    <property type="entry name" value="Glyco_hydro_32_C"/>
</dbReference>
<dbReference type="PANTHER" id="PTHR43101">
    <property type="entry name" value="BETA-FRUCTOSIDASE"/>
    <property type="match status" value="1"/>
</dbReference>
<keyword evidence="6 8" id="KW-0326">Glycosidase</keyword>
<dbReference type="EMBL" id="CP021061">
    <property type="protein sequence ID" value="ARP56196.1"/>
    <property type="molecule type" value="Genomic_DNA"/>
</dbReference>
<evidence type="ECO:0000256" key="1">
    <source>
        <dbReference type="ARBA" id="ARBA00004914"/>
    </source>
</evidence>
<feature type="domain" description="Glycosyl hydrolase family 32 N-terminal" evidence="10">
    <location>
        <begin position="32"/>
        <end position="333"/>
    </location>
</feature>
<evidence type="ECO:0000313" key="13">
    <source>
        <dbReference type="Proteomes" id="UP000194143"/>
    </source>
</evidence>
<evidence type="ECO:0000256" key="4">
    <source>
        <dbReference type="ARBA" id="ARBA00019623"/>
    </source>
</evidence>
<evidence type="ECO:0000313" key="12">
    <source>
        <dbReference type="EMBL" id="ARP56196.1"/>
    </source>
</evidence>
<keyword evidence="5 8" id="KW-0378">Hydrolase</keyword>
<evidence type="ECO:0000256" key="6">
    <source>
        <dbReference type="ARBA" id="ARBA00023295"/>
    </source>
</evidence>
<dbReference type="GO" id="GO:0005985">
    <property type="term" value="P:sucrose metabolic process"/>
    <property type="evidence" value="ECO:0007669"/>
    <property type="project" value="UniProtKB-UniPathway"/>
</dbReference>
<dbReference type="Proteomes" id="UP000194143">
    <property type="component" value="Chromosome"/>
</dbReference>
<dbReference type="InterPro" id="IPR001362">
    <property type="entry name" value="Glyco_hydro_32"/>
</dbReference>
<dbReference type="InterPro" id="IPR018053">
    <property type="entry name" value="Glyco_hydro_32_AS"/>
</dbReference>
<protein>
    <recommendedName>
        <fullName evidence="4 8">Sucrose-6-phosphate hydrolase</fullName>
        <ecNumber evidence="3 8">3.2.1.26</ecNumber>
    </recommendedName>
    <alternativeName>
        <fullName evidence="7 9">Invertase</fullName>
    </alternativeName>
</protein>
<comment type="catalytic activity">
    <reaction evidence="8">
        <text>Hydrolysis of terminal non-reducing beta-D-fructofuranoside residues in beta-D-fructofuranosides.</text>
        <dbReference type="EC" id="3.2.1.26"/>
    </reaction>
</comment>
<dbReference type="Gene3D" id="2.115.10.20">
    <property type="entry name" value="Glycosyl hydrolase domain, family 43"/>
    <property type="match status" value="1"/>
</dbReference>
<dbReference type="RefSeq" id="WP_000049753.1">
    <property type="nucleotide sequence ID" value="NZ_CP021061.1"/>
</dbReference>
<dbReference type="SMART" id="SM00640">
    <property type="entry name" value="Glyco_32"/>
    <property type="match status" value="1"/>
</dbReference>
<evidence type="ECO:0000256" key="3">
    <source>
        <dbReference type="ARBA" id="ARBA00012758"/>
    </source>
</evidence>
<dbReference type="PANTHER" id="PTHR43101:SF1">
    <property type="entry name" value="BETA-FRUCTOSIDASE"/>
    <property type="match status" value="1"/>
</dbReference>
<dbReference type="FunFam" id="2.115.10.20:FF:000014">
    <property type="entry name" value="Sucrose-6-phosphate hydrolase"/>
    <property type="match status" value="1"/>
</dbReference>
<keyword evidence="9" id="KW-0119">Carbohydrate metabolism</keyword>
<gene>
    <name evidence="12" type="ORF">CAB88_03455</name>
</gene>
<reference evidence="12 13" key="1">
    <citation type="submission" date="2017-04" db="EMBL/GenBank/DDBJ databases">
        <title>Complete Genome Sequence of Bacillus thuringiensis type Strain ATCC 10792.</title>
        <authorList>
            <person name="Oh D.-H."/>
            <person name="Park B.-J."/>
            <person name="Shuai W."/>
            <person name="Chelliah R."/>
        </authorList>
    </citation>
    <scope>NUCLEOTIDE SEQUENCE [LARGE SCALE GENOMIC DNA]</scope>
    <source>
        <strain evidence="12 13">ATCC 10792</strain>
    </source>
</reference>
<comment type="pathway">
    <text evidence="1 9">Glycan biosynthesis; sucrose metabolism.</text>
</comment>
<keyword evidence="9" id="KW-0963">Cytoplasm</keyword>
<keyword evidence="13" id="KW-1185">Reference proteome</keyword>
<evidence type="ECO:0000256" key="5">
    <source>
        <dbReference type="ARBA" id="ARBA00022801"/>
    </source>
</evidence>
<organism evidence="12 13">
    <name type="scientific">Bacillus thuringiensis</name>
    <dbReference type="NCBI Taxonomy" id="1428"/>
    <lineage>
        <taxon>Bacteria</taxon>
        <taxon>Bacillati</taxon>
        <taxon>Bacillota</taxon>
        <taxon>Bacilli</taxon>
        <taxon>Bacillales</taxon>
        <taxon>Bacillaceae</taxon>
        <taxon>Bacillus</taxon>
        <taxon>Bacillus cereus group</taxon>
    </lineage>
</organism>
<dbReference type="GeneID" id="67465333"/>
<name>A0A1W6WI01_BACTU</name>
<comment type="similarity">
    <text evidence="2 8">Belongs to the glycosyl hydrolase 32 family.</text>
</comment>
<dbReference type="SMR" id="A0A1W6WI01"/>
<feature type="domain" description="Glycosyl hydrolase family 32 C-terminal" evidence="11">
    <location>
        <begin position="336"/>
        <end position="476"/>
    </location>
</feature>
<dbReference type="CDD" id="cd18623">
    <property type="entry name" value="GH32_ScrB-like"/>
    <property type="match status" value="1"/>
</dbReference>
<sequence>MSKYKTILQSNKDELHSLYEIANQDSWKPIYHIHPTFGLMNDPNGVSYYNDEYHVFYQWYPFGPIHGMKHWGHVKSKDLINWERMPVAIIPTESYESHGAYSGSAIVKDGLLHLIYTGNIKNPDDSRDAKQCMATMDSQYTMTKYSNNPVIDIIPDGYTKHVRDPKVWKHNDMYYMLLGAQRENKTGTLLLYKSQDLYNWHFQGEITTNLKEFGFMWECPDYFQLSGKDVLLFSPQGIEKDGENFHNVYNVVYAIGHFDIKNLYFHVDSYYEADKGFDFYAPQTLEDSTSRRLLFAWAGSSEITYPSDDYMWAHCLTLPRELTLEDNILKQKPVSELTKLRTTKKHISGDITAGLNVLSTLDDEDSYELIVTLKTEDAKRFGLSLFHNEEECFPITFNREQGTISIDRGNFYHQFGGEYGFERCKKIDIQDTIELQIFVDKSIVEIFLYDGSTVFTSRVFPRKDMKHHIAIFSDAKLNFTITQYKLKRGIVCEMSFV</sequence>
<evidence type="ECO:0000256" key="9">
    <source>
        <dbReference type="RuleBase" id="RU365015"/>
    </source>
</evidence>
<evidence type="ECO:0000256" key="8">
    <source>
        <dbReference type="RuleBase" id="RU362110"/>
    </source>
</evidence>
<dbReference type="GO" id="GO:0004564">
    <property type="term" value="F:beta-fructofuranosidase activity"/>
    <property type="evidence" value="ECO:0007669"/>
    <property type="project" value="UniProtKB-EC"/>
</dbReference>
<evidence type="ECO:0000259" key="11">
    <source>
        <dbReference type="Pfam" id="PF08244"/>
    </source>
</evidence>
<dbReference type="UniPathway" id="UPA00238"/>
<dbReference type="Pfam" id="PF00251">
    <property type="entry name" value="Glyco_hydro_32N"/>
    <property type="match status" value="1"/>
</dbReference>
<dbReference type="Pfam" id="PF08244">
    <property type="entry name" value="Glyco_hydro_32C"/>
    <property type="match status" value="1"/>
</dbReference>
<dbReference type="InterPro" id="IPR006232">
    <property type="entry name" value="Suc6P_hydrolase"/>
</dbReference>
<accession>A0A1W6WI01</accession>
<proteinExistence type="inferred from homology"/>
<dbReference type="Gene3D" id="2.60.120.560">
    <property type="entry name" value="Exo-inulinase, domain 1"/>
    <property type="match status" value="1"/>
</dbReference>
<dbReference type="InterPro" id="IPR013148">
    <property type="entry name" value="Glyco_hydro_32_N"/>
</dbReference>
<dbReference type="NCBIfam" id="TIGR01322">
    <property type="entry name" value="scrB_fam"/>
    <property type="match status" value="1"/>
</dbReference>
<dbReference type="PROSITE" id="PS00609">
    <property type="entry name" value="GLYCOSYL_HYDROL_F32"/>
    <property type="match status" value="1"/>
</dbReference>
<evidence type="ECO:0000259" key="10">
    <source>
        <dbReference type="Pfam" id="PF00251"/>
    </source>
</evidence>